<feature type="compositionally biased region" description="Polar residues" evidence="5">
    <location>
        <begin position="475"/>
        <end position="484"/>
    </location>
</feature>
<dbReference type="InterPro" id="IPR013083">
    <property type="entry name" value="Znf_RING/FYVE/PHD"/>
</dbReference>
<evidence type="ECO:0000259" key="7">
    <source>
        <dbReference type="PROSITE" id="PS50089"/>
    </source>
</evidence>
<dbReference type="SUPFAM" id="SSF57850">
    <property type="entry name" value="RING/U-box"/>
    <property type="match status" value="2"/>
</dbReference>
<dbReference type="PROSITE" id="PS50016">
    <property type="entry name" value="ZF_PHD_2"/>
    <property type="match status" value="1"/>
</dbReference>
<proteinExistence type="predicted"/>
<dbReference type="SUPFAM" id="SSF57903">
    <property type="entry name" value="FYVE/PHD zinc finger"/>
    <property type="match status" value="1"/>
</dbReference>
<feature type="compositionally biased region" description="Basic residues" evidence="5">
    <location>
        <begin position="420"/>
        <end position="434"/>
    </location>
</feature>
<feature type="region of interest" description="Disordered" evidence="5">
    <location>
        <begin position="302"/>
        <end position="567"/>
    </location>
</feature>
<keyword evidence="1" id="KW-0479">Metal-binding</keyword>
<dbReference type="PROSITE" id="PS00518">
    <property type="entry name" value="ZF_RING_1"/>
    <property type="match status" value="1"/>
</dbReference>
<organism evidence="8 9">
    <name type="scientific">Hymenolepis diminuta</name>
    <name type="common">Rat tapeworm</name>
    <dbReference type="NCBI Taxonomy" id="6216"/>
    <lineage>
        <taxon>Eukaryota</taxon>
        <taxon>Metazoa</taxon>
        <taxon>Spiralia</taxon>
        <taxon>Lophotrochozoa</taxon>
        <taxon>Platyhelminthes</taxon>
        <taxon>Cestoda</taxon>
        <taxon>Eucestoda</taxon>
        <taxon>Cyclophyllidea</taxon>
        <taxon>Hymenolepididae</taxon>
        <taxon>Hymenolepis</taxon>
    </lineage>
</organism>
<dbReference type="PROSITE" id="PS50089">
    <property type="entry name" value="ZF_RING_2"/>
    <property type="match status" value="2"/>
</dbReference>
<dbReference type="AlphaFoldDB" id="A0A564XWA3"/>
<feature type="compositionally biased region" description="Polar residues" evidence="5">
    <location>
        <begin position="776"/>
        <end position="804"/>
    </location>
</feature>
<feature type="compositionally biased region" description="Polar residues" evidence="5">
    <location>
        <begin position="730"/>
        <end position="739"/>
    </location>
</feature>
<keyword evidence="2 4" id="KW-0863">Zinc-finger</keyword>
<dbReference type="InterPro" id="IPR019786">
    <property type="entry name" value="Zinc_finger_PHD-type_CS"/>
</dbReference>
<dbReference type="InterPro" id="IPR001841">
    <property type="entry name" value="Znf_RING"/>
</dbReference>
<feature type="compositionally biased region" description="Low complexity" evidence="5">
    <location>
        <begin position="438"/>
        <end position="447"/>
    </location>
</feature>
<dbReference type="InterPro" id="IPR017907">
    <property type="entry name" value="Znf_RING_CS"/>
</dbReference>
<dbReference type="PANTHER" id="PTHR12618">
    <property type="entry name" value="PHD AND RING FINGER DOMAIN-CONTAINING PROTEIN 1"/>
    <property type="match status" value="1"/>
</dbReference>
<keyword evidence="9" id="KW-1185">Reference proteome</keyword>
<accession>A0A564XWA3</accession>
<name>A0A564XWA3_HYMDI</name>
<feature type="region of interest" description="Disordered" evidence="5">
    <location>
        <begin position="773"/>
        <end position="828"/>
    </location>
</feature>
<feature type="compositionally biased region" description="Basic and acidic residues" evidence="5">
    <location>
        <begin position="707"/>
        <end position="721"/>
    </location>
</feature>
<feature type="domain" description="PHD-type" evidence="6">
    <location>
        <begin position="167"/>
        <end position="217"/>
    </location>
</feature>
<feature type="compositionally biased region" description="Polar residues" evidence="5">
    <location>
        <begin position="625"/>
        <end position="644"/>
    </location>
</feature>
<evidence type="ECO:0000313" key="9">
    <source>
        <dbReference type="Proteomes" id="UP000321570"/>
    </source>
</evidence>
<gene>
    <name evidence="8" type="ORF">WMSIL1_LOCUS3</name>
</gene>
<keyword evidence="3" id="KW-0862">Zinc</keyword>
<evidence type="ECO:0000256" key="2">
    <source>
        <dbReference type="ARBA" id="ARBA00022771"/>
    </source>
</evidence>
<feature type="compositionally biased region" description="Polar residues" evidence="5">
    <location>
        <begin position="812"/>
        <end position="828"/>
    </location>
</feature>
<evidence type="ECO:0000256" key="5">
    <source>
        <dbReference type="SAM" id="MobiDB-lite"/>
    </source>
</evidence>
<reference evidence="8 9" key="1">
    <citation type="submission" date="2019-07" db="EMBL/GenBank/DDBJ databases">
        <authorList>
            <person name="Jastrzebski P J."/>
            <person name="Paukszto L."/>
            <person name="Jastrzebski P J."/>
        </authorList>
    </citation>
    <scope>NUCLEOTIDE SEQUENCE [LARGE SCALE GENOMIC DNA]</scope>
    <source>
        <strain evidence="8 9">WMS-il1</strain>
    </source>
</reference>
<feature type="compositionally biased region" description="Basic and acidic residues" evidence="5">
    <location>
        <begin position="685"/>
        <end position="694"/>
    </location>
</feature>
<dbReference type="InterPro" id="IPR011011">
    <property type="entry name" value="Znf_FYVE_PHD"/>
</dbReference>
<dbReference type="InterPro" id="IPR047157">
    <property type="entry name" value="PHRF1/Atg35"/>
</dbReference>
<dbReference type="EMBL" id="CABIJS010000001">
    <property type="protein sequence ID" value="VUZ38553.1"/>
    <property type="molecule type" value="Genomic_DNA"/>
</dbReference>
<feature type="compositionally biased region" description="Basic residues" evidence="5">
    <location>
        <begin position="305"/>
        <end position="321"/>
    </location>
</feature>
<feature type="domain" description="RING-type" evidence="7">
    <location>
        <begin position="91"/>
        <end position="131"/>
    </location>
</feature>
<protein>
    <recommendedName>
        <fullName evidence="10">PHD and RING finger domain-containing protein 1</fullName>
    </recommendedName>
</protein>
<evidence type="ECO:0000313" key="8">
    <source>
        <dbReference type="EMBL" id="VUZ38553.1"/>
    </source>
</evidence>
<dbReference type="SMART" id="SM00184">
    <property type="entry name" value="RING"/>
    <property type="match status" value="3"/>
</dbReference>
<sequence>MRLKEFMEIQRSGNICNLCNGTFTAENATPSSCQHAFHVECLKTWTEEHKESGCCRCPIDNCPEAYTAIFIRPTPGGIMKEAISLAVDNQCPVCFEKMKPPIASPECCNHYFCLSCLAHWCKVQHACPLDRKNFELMFLHDYIGGPVVDRRVPPPIETPIEPVVEDNTYCEICHSPDDEANLLLCDNCDKGYHTYCLSNPLSEIPEGDWFCPECEPLIRDAEAEQNEIEQVDYRLGGLASDSAEESEGLENFDYDSDDRENLSYMEHFSIRTQEQLARQAMARHRGAGLLRDLIENLENRARAEQRRRRTRPRQNQRRRRVRVEDSVDEFLNAPETANQPELRHEPSTSTGRGGLRRKRRRVLGYDSSGSEAEEGGERAGPSSSQSPDHNAATPHSTPPRKRLRVLDDTVDTSPSPSSIRSRRNLHPTLHRNKNKAPSQHSTTSSLSRSEEEEENEDGSSSYRPTDDSSRDIFASFSTDPNLSSIAEEIHDIASRRKRTTTKPGQMRKRKIRRRRRRTTRKSTGNFTDAGGLVKRARRTLRKSTTRKRKRRKSVTTKKSTKRLQLNSTQRGIKEFMSNVSQSSPIAARKQKNNSRVTISSKLSIFGTDPNYGLVADLENNEEVKQSSTPSTSKGPSQSVSTSSEGYLSRLLAEQDALYQFNTFNMRVNPDNSVSPPSVKILPKVSENKTVEAPRSKLKSSSTPHSMTENDVKNLDGTEQSRKQSAAVPDHQTSSFTPHTFLNGDKKLEEKSSFASKSVLSMTENGVKNLEEARYSGKSSAVGSNHHTNSRSPGESKPGPSTTKNGAKRSEGSWDSTRQSSTPRQSAWTSEAINRVRKFISNYLRIGHPSLTNEETRKELTKRAIAKVIRRTPEKVTDERIKTLIDQYVQFFRTNPLQH</sequence>
<dbReference type="Pfam" id="PF00628">
    <property type="entry name" value="PHD"/>
    <property type="match status" value="1"/>
</dbReference>
<feature type="region of interest" description="Disordered" evidence="5">
    <location>
        <begin position="620"/>
        <end position="644"/>
    </location>
</feature>
<dbReference type="GO" id="GO:0008270">
    <property type="term" value="F:zinc ion binding"/>
    <property type="evidence" value="ECO:0007669"/>
    <property type="project" value="UniProtKB-KW"/>
</dbReference>
<dbReference type="Gene3D" id="3.30.40.10">
    <property type="entry name" value="Zinc/RING finger domain, C3HC4 (zinc finger)"/>
    <property type="match status" value="3"/>
</dbReference>
<evidence type="ECO:0000256" key="4">
    <source>
        <dbReference type="PROSITE-ProRule" id="PRU00175"/>
    </source>
</evidence>
<dbReference type="CDD" id="cd15545">
    <property type="entry name" value="PHD_BAZ2A_like"/>
    <property type="match status" value="1"/>
</dbReference>
<evidence type="ECO:0000259" key="6">
    <source>
        <dbReference type="PROSITE" id="PS50016"/>
    </source>
</evidence>
<feature type="compositionally biased region" description="Basic residues" evidence="5">
    <location>
        <begin position="534"/>
        <end position="561"/>
    </location>
</feature>
<dbReference type="PROSITE" id="PS01359">
    <property type="entry name" value="ZF_PHD_1"/>
    <property type="match status" value="1"/>
</dbReference>
<evidence type="ECO:0000256" key="3">
    <source>
        <dbReference type="ARBA" id="ARBA00022833"/>
    </source>
</evidence>
<dbReference type="InterPro" id="IPR001965">
    <property type="entry name" value="Znf_PHD"/>
</dbReference>
<dbReference type="InterPro" id="IPR019787">
    <property type="entry name" value="Znf_PHD-finger"/>
</dbReference>
<evidence type="ECO:0000256" key="1">
    <source>
        <dbReference type="ARBA" id="ARBA00022723"/>
    </source>
</evidence>
<feature type="compositionally biased region" description="Basic residues" evidence="5">
    <location>
        <begin position="495"/>
        <end position="520"/>
    </location>
</feature>
<dbReference type="Proteomes" id="UP000321570">
    <property type="component" value="Unassembled WGS sequence"/>
</dbReference>
<evidence type="ECO:0008006" key="10">
    <source>
        <dbReference type="Google" id="ProtNLM"/>
    </source>
</evidence>
<dbReference type="PANTHER" id="PTHR12618:SF20">
    <property type="entry name" value="PHD AND RING FINGER DOMAIN-CONTAINING PROTEIN 1"/>
    <property type="match status" value="1"/>
</dbReference>
<feature type="domain" description="RING-type" evidence="7">
    <location>
        <begin position="16"/>
        <end position="61"/>
    </location>
</feature>
<feature type="region of interest" description="Disordered" evidence="5">
    <location>
        <begin position="668"/>
        <end position="743"/>
    </location>
</feature>
<dbReference type="SMART" id="SM00249">
    <property type="entry name" value="PHD"/>
    <property type="match status" value="1"/>
</dbReference>